<name>A0A0F9YVE6_9BACT</name>
<dbReference type="AlphaFoldDB" id="A0A0F9YVE6"/>
<evidence type="ECO:0008006" key="3">
    <source>
        <dbReference type="Google" id="ProtNLM"/>
    </source>
</evidence>
<reference evidence="1 2" key="1">
    <citation type="journal article" date="2015" name="Nature">
        <title>rRNA introns, odd ribosomes, and small enigmatic genomes across a large radiation of phyla.</title>
        <authorList>
            <person name="Brown C.T."/>
            <person name="Hug L.A."/>
            <person name="Thomas B.C."/>
            <person name="Sharon I."/>
            <person name="Castelle C.J."/>
            <person name="Singh A."/>
            <person name="Wilkins M.J."/>
            <person name="Williams K.H."/>
            <person name="Banfield J.F."/>
        </authorList>
    </citation>
    <scope>NUCLEOTIDE SEQUENCE [LARGE SCALE GENOMIC DNA]</scope>
</reference>
<organism evidence="1 2">
    <name type="scientific">Candidatus Roizmanbacteria bacterium GW2011_GWA2_32_13</name>
    <dbReference type="NCBI Taxonomy" id="1618475"/>
    <lineage>
        <taxon>Bacteria</taxon>
        <taxon>Candidatus Roizmaniibacteriota</taxon>
    </lineage>
</organism>
<proteinExistence type="predicted"/>
<gene>
    <name evidence="1" type="ORF">UR23_C0028G0002</name>
</gene>
<comment type="caution">
    <text evidence="1">The sequence shown here is derived from an EMBL/GenBank/DDBJ whole genome shotgun (WGS) entry which is preliminary data.</text>
</comment>
<dbReference type="EMBL" id="LBOK01000028">
    <property type="protein sequence ID" value="KKP35449.1"/>
    <property type="molecule type" value="Genomic_DNA"/>
</dbReference>
<sequence>MNPKYKSIGLPSSHVVEILPVMEQVSKELGIKVVYPSYLTKTKDGWEPNYEIYGEPLTRPFPRLCWKSNLTFLEAEKMIRDDKVDALIIPHLESDRFRPCVGANGMIDLIKKRLSDVPLLSPSFFDDELPTLQSIESLVKELGGGGDTARKVIEGSLGATAFEKSLKRDVNKFITSPEFPTVAVISHFREIAMLRRLSEKFKINFVPLRELADAKGIPSHLVKPNPTFFQTQDVIDRTNELYRRGDVDGLLMIMDPFCTPRKIFESHLKEEIKAPSLVLRLDEFDYLSILKEGRLRNEYEGQIKSLLKEGRKHHLEGKQNFMESRTISFKP</sequence>
<evidence type="ECO:0000313" key="2">
    <source>
        <dbReference type="Proteomes" id="UP000034349"/>
    </source>
</evidence>
<dbReference type="Proteomes" id="UP000034349">
    <property type="component" value="Unassembled WGS sequence"/>
</dbReference>
<evidence type="ECO:0000313" key="1">
    <source>
        <dbReference type="EMBL" id="KKP35449.1"/>
    </source>
</evidence>
<accession>A0A0F9YVE6</accession>
<protein>
    <recommendedName>
        <fullName evidence="3">DUF2229 domain-containing protein</fullName>
    </recommendedName>
</protein>